<feature type="compositionally biased region" description="Polar residues" evidence="1">
    <location>
        <begin position="23"/>
        <end position="38"/>
    </location>
</feature>
<comment type="caution">
    <text evidence="3">The sequence shown here is derived from an EMBL/GenBank/DDBJ whole genome shotgun (WGS) entry which is preliminary data.</text>
</comment>
<dbReference type="InterPro" id="IPR040841">
    <property type="entry name" value="Luciferase_dom"/>
</dbReference>
<dbReference type="PANTHER" id="PTHR38695:SF1">
    <property type="entry name" value="AMINO ACID PERMEASE_ SLC12A DOMAIN-CONTAINING PROTEIN"/>
    <property type="match status" value="1"/>
</dbReference>
<evidence type="ECO:0000313" key="3">
    <source>
        <dbReference type="EMBL" id="KAL0480715.1"/>
    </source>
</evidence>
<protein>
    <recommendedName>
        <fullName evidence="2">Luciferase domain-containing protein</fullName>
    </recommendedName>
</protein>
<evidence type="ECO:0000313" key="4">
    <source>
        <dbReference type="Proteomes" id="UP001431209"/>
    </source>
</evidence>
<feature type="region of interest" description="Disordered" evidence="1">
    <location>
        <begin position="1"/>
        <end position="41"/>
    </location>
</feature>
<name>A0AAW2YUA1_9EUKA</name>
<dbReference type="Pfam" id="PF17648">
    <property type="entry name" value="Luciferase"/>
    <property type="match status" value="1"/>
</dbReference>
<dbReference type="InterPro" id="IPR048273">
    <property type="entry name" value="Luciferase"/>
</dbReference>
<reference evidence="3 4" key="1">
    <citation type="submission" date="2024-03" db="EMBL/GenBank/DDBJ databases">
        <title>The Acrasis kona genome and developmental transcriptomes reveal deep origins of eukaryotic multicellular pathways.</title>
        <authorList>
            <person name="Sheikh S."/>
            <person name="Fu C.-J."/>
            <person name="Brown M.W."/>
            <person name="Baldauf S.L."/>
        </authorList>
    </citation>
    <scope>NUCLEOTIDE SEQUENCE [LARGE SCALE GENOMIC DNA]</scope>
    <source>
        <strain evidence="3 4">ATCC MYA-3509</strain>
    </source>
</reference>
<dbReference type="PANTHER" id="PTHR38695">
    <property type="entry name" value="AMINO ACID PERMEASE_ SLC12A DOMAIN-CONTAINING PROTEIN"/>
    <property type="match status" value="1"/>
</dbReference>
<evidence type="ECO:0000256" key="1">
    <source>
        <dbReference type="SAM" id="MobiDB-lite"/>
    </source>
</evidence>
<evidence type="ECO:0000259" key="2">
    <source>
        <dbReference type="Pfam" id="PF17648"/>
    </source>
</evidence>
<accession>A0AAW2YUA1</accession>
<feature type="compositionally biased region" description="Basic and acidic residues" evidence="1">
    <location>
        <begin position="1"/>
        <end position="22"/>
    </location>
</feature>
<sequence length="169" mass="19206">MSKSDKQNLTKFIQDLEDRSDGRPNTSGPVPHTQQSQFPEVESHTDSLFQYVMKFEGVVNGKSHIGDGGERAFFIEKATNSGFGNPRFIIDNEFGHIHRHGSLSLHIALPHDIGVALEKKNWTEQHPLGKLGRIPNTNFMLFGARNERELEVSQNILHISYLWASNKWQ</sequence>
<dbReference type="EMBL" id="JAOPGA020000683">
    <property type="protein sequence ID" value="KAL0480715.1"/>
    <property type="molecule type" value="Genomic_DNA"/>
</dbReference>
<feature type="domain" description="Luciferase" evidence="2">
    <location>
        <begin position="92"/>
        <end position="158"/>
    </location>
</feature>
<dbReference type="Proteomes" id="UP001431209">
    <property type="component" value="Unassembled WGS sequence"/>
</dbReference>
<proteinExistence type="predicted"/>
<gene>
    <name evidence="3" type="ORF">AKO1_007025</name>
</gene>
<keyword evidence="4" id="KW-1185">Reference proteome</keyword>
<dbReference type="AlphaFoldDB" id="A0AAW2YUA1"/>
<organism evidence="3 4">
    <name type="scientific">Acrasis kona</name>
    <dbReference type="NCBI Taxonomy" id="1008807"/>
    <lineage>
        <taxon>Eukaryota</taxon>
        <taxon>Discoba</taxon>
        <taxon>Heterolobosea</taxon>
        <taxon>Tetramitia</taxon>
        <taxon>Eutetramitia</taxon>
        <taxon>Acrasidae</taxon>
        <taxon>Acrasis</taxon>
    </lineage>
</organism>